<dbReference type="RefSeq" id="WP_269312137.1">
    <property type="nucleotide sequence ID" value="NZ_CP114052.1"/>
</dbReference>
<accession>A0ABY7JSN1</accession>
<gene>
    <name evidence="1" type="ORF">O0R46_03190</name>
</gene>
<sequence length="345" mass="36951">MGTTTKNLGLTKDYSTDHYDVGRVNANSDKIDTAIGNYTGSAPDTYSTTIDGDKSLSNYIKFIWAKLKQAISDLANLTKNFDSFKSETQTSLSNKASLSVASRTYNGLMSSTDKTKLDGITISNYYNKGEVDSKLSSKAGLSVASVSANGLMSTTDKSKLDGINISNYYNKSESDNRYALKLVASNVANGLMSAIDKAKLDNIDINNYYNKSEVAQALSLKANNILSSSSVNGLMSSADKAKLDGINIANYYNKTDSDGKYALKTDLDSKASTAIATSGANGLMSATDKAKLDKIDPIAAQLKVVYEDSGYTIHVRYDYAIRYANNGTTRLLNTSTGTGTPINGV</sequence>
<proteinExistence type="predicted"/>
<organism evidence="1 2">
    <name type="scientific">Peptostreptococcus equinus</name>
    <dbReference type="NCBI Taxonomy" id="3003601"/>
    <lineage>
        <taxon>Bacteria</taxon>
        <taxon>Bacillati</taxon>
        <taxon>Bacillota</taxon>
        <taxon>Clostridia</taxon>
        <taxon>Peptostreptococcales</taxon>
        <taxon>Peptostreptococcaceae</taxon>
        <taxon>Peptostreptococcus</taxon>
    </lineage>
</organism>
<reference evidence="1" key="1">
    <citation type="submission" date="2022-12" db="EMBL/GenBank/DDBJ databases">
        <title>Peptostreptococcus.</title>
        <authorList>
            <person name="Lee S.H."/>
        </authorList>
    </citation>
    <scope>NUCLEOTIDE SEQUENCE</scope>
    <source>
        <strain evidence="1">CBA3647</strain>
    </source>
</reference>
<protein>
    <submittedName>
        <fullName evidence="1">Uncharacterized protein</fullName>
    </submittedName>
</protein>
<evidence type="ECO:0000313" key="1">
    <source>
        <dbReference type="EMBL" id="WAW15464.1"/>
    </source>
</evidence>
<dbReference type="Proteomes" id="UP001164187">
    <property type="component" value="Chromosome"/>
</dbReference>
<keyword evidence="2" id="KW-1185">Reference proteome</keyword>
<name>A0ABY7JSN1_9FIRM</name>
<evidence type="ECO:0000313" key="2">
    <source>
        <dbReference type="Proteomes" id="UP001164187"/>
    </source>
</evidence>
<dbReference type="EMBL" id="CP114052">
    <property type="protein sequence ID" value="WAW15464.1"/>
    <property type="molecule type" value="Genomic_DNA"/>
</dbReference>